<dbReference type="GO" id="GO:0005085">
    <property type="term" value="F:guanyl-nucleotide exchange factor activity"/>
    <property type="evidence" value="ECO:0007669"/>
    <property type="project" value="UniProtKB-KW"/>
</dbReference>
<dbReference type="PANTHER" id="PTHR12425:SF5">
    <property type="entry name" value="SYNEMBRYN"/>
    <property type="match status" value="1"/>
</dbReference>
<reference evidence="6 7" key="1">
    <citation type="journal article" date="2013" name="Nature">
        <title>The genomes of four tapeworm species reveal adaptations to parasitism.</title>
        <authorList>
            <person name="Tsai I.J."/>
            <person name="Zarowiecki M."/>
            <person name="Holroyd N."/>
            <person name="Garciarrubio A."/>
            <person name="Sanchez-Flores A."/>
            <person name="Brooks K.L."/>
            <person name="Tracey A."/>
            <person name="Bobes R.J."/>
            <person name="Fragoso G."/>
            <person name="Sciutto E."/>
            <person name="Aslett M."/>
            <person name="Beasley H."/>
            <person name="Bennett H.M."/>
            <person name="Cai J."/>
            <person name="Camicia F."/>
            <person name="Clark R."/>
            <person name="Cucher M."/>
            <person name="De Silva N."/>
            <person name="Day T.A."/>
            <person name="Deplazes P."/>
            <person name="Estrada K."/>
            <person name="Fernandez C."/>
            <person name="Holland P.W."/>
            <person name="Hou J."/>
            <person name="Hu S."/>
            <person name="Huckvale T."/>
            <person name="Hung S.S."/>
            <person name="Kamenetzky L."/>
            <person name="Keane J.A."/>
            <person name="Kiss F."/>
            <person name="Koziol U."/>
            <person name="Lambert O."/>
            <person name="Liu K."/>
            <person name="Luo X."/>
            <person name="Luo Y."/>
            <person name="Macchiaroli N."/>
            <person name="Nichol S."/>
            <person name="Paps J."/>
            <person name="Parkinson J."/>
            <person name="Pouchkina-Stantcheva N."/>
            <person name="Riddiford N."/>
            <person name="Rosenzvit M."/>
            <person name="Salinas G."/>
            <person name="Wasmuth J.D."/>
            <person name="Zamanian M."/>
            <person name="Zheng Y."/>
            <person name="Cai X."/>
            <person name="Soberon X."/>
            <person name="Olson P.D."/>
            <person name="Laclette J.P."/>
            <person name="Brehm K."/>
            <person name="Berriman M."/>
            <person name="Garciarrubio A."/>
            <person name="Bobes R.J."/>
            <person name="Fragoso G."/>
            <person name="Sanchez-Flores A."/>
            <person name="Estrada K."/>
            <person name="Cevallos M.A."/>
            <person name="Morett E."/>
            <person name="Gonzalez V."/>
            <person name="Portillo T."/>
            <person name="Ochoa-Leyva A."/>
            <person name="Jose M.V."/>
            <person name="Sciutto E."/>
            <person name="Landa A."/>
            <person name="Jimenez L."/>
            <person name="Valdes V."/>
            <person name="Carrero J.C."/>
            <person name="Larralde C."/>
            <person name="Morales-Montor J."/>
            <person name="Limon-Lason J."/>
            <person name="Soberon X."/>
            <person name="Laclette J.P."/>
        </authorList>
    </citation>
    <scope>NUCLEOTIDE SEQUENCE [LARGE SCALE GENOMIC DNA]</scope>
</reference>
<evidence type="ECO:0000256" key="4">
    <source>
        <dbReference type="ARBA" id="ARBA00022658"/>
    </source>
</evidence>
<comment type="similarity">
    <text evidence="2">Belongs to the synembryn family.</text>
</comment>
<reference evidence="8" key="3">
    <citation type="submission" date="2020-10" db="UniProtKB">
        <authorList>
            <consortium name="WormBaseParasite"/>
        </authorList>
    </citation>
    <scope>IDENTIFICATION</scope>
</reference>
<dbReference type="GO" id="GO:0005938">
    <property type="term" value="C:cell cortex"/>
    <property type="evidence" value="ECO:0007669"/>
    <property type="project" value="UniProtKB-SubCell"/>
</dbReference>
<comment type="subcellular location">
    <subcellularLocation>
        <location evidence="1">Cytoplasm</location>
        <location evidence="1">Cell cortex</location>
    </subcellularLocation>
</comment>
<evidence type="ECO:0000256" key="1">
    <source>
        <dbReference type="ARBA" id="ARBA00004544"/>
    </source>
</evidence>
<evidence type="ECO:0000313" key="7">
    <source>
        <dbReference type="Proteomes" id="UP000492820"/>
    </source>
</evidence>
<evidence type="ECO:0000256" key="2">
    <source>
        <dbReference type="ARBA" id="ARBA00009049"/>
    </source>
</evidence>
<dbReference type="GO" id="GO:0001965">
    <property type="term" value="F:G-protein alpha-subunit binding"/>
    <property type="evidence" value="ECO:0007669"/>
    <property type="project" value="TreeGrafter"/>
</dbReference>
<dbReference type="InterPro" id="IPR019318">
    <property type="entry name" value="Gua_nucleotide_exch_fac_Ric8"/>
</dbReference>
<dbReference type="PRINTS" id="PR01802">
    <property type="entry name" value="SYNEMBRYN"/>
</dbReference>
<dbReference type="OrthoDB" id="5585685at2759"/>
<accession>A0A068X0D5</accession>
<evidence type="ECO:0000256" key="5">
    <source>
        <dbReference type="ARBA" id="ARBA00023186"/>
    </source>
</evidence>
<dbReference type="PANTHER" id="PTHR12425">
    <property type="entry name" value="SYNEMBRYN"/>
    <property type="match status" value="1"/>
</dbReference>
<reference evidence="6" key="2">
    <citation type="submission" date="2014-06" db="EMBL/GenBank/DDBJ databases">
        <authorList>
            <person name="Aslett M."/>
        </authorList>
    </citation>
    <scope>NUCLEOTIDE SEQUENCE</scope>
</reference>
<keyword evidence="5" id="KW-0143">Chaperone</keyword>
<dbReference type="GO" id="GO:0007186">
    <property type="term" value="P:G protein-coupled receptor signaling pathway"/>
    <property type="evidence" value="ECO:0007669"/>
    <property type="project" value="TreeGrafter"/>
</dbReference>
<dbReference type="Pfam" id="PF10165">
    <property type="entry name" value="Ric8"/>
    <property type="match status" value="1"/>
</dbReference>
<name>A0A068X0D5_ECHGR</name>
<evidence type="ECO:0000256" key="3">
    <source>
        <dbReference type="ARBA" id="ARBA00022490"/>
    </source>
</evidence>
<keyword evidence="4" id="KW-0344">Guanine-nucleotide releasing factor</keyword>
<keyword evidence="3" id="KW-0963">Cytoplasm</keyword>
<organism evidence="6">
    <name type="scientific">Echinococcus granulosus</name>
    <name type="common">Hydatid tapeworm</name>
    <dbReference type="NCBI Taxonomy" id="6210"/>
    <lineage>
        <taxon>Eukaryota</taxon>
        <taxon>Metazoa</taxon>
        <taxon>Spiralia</taxon>
        <taxon>Lophotrochozoa</taxon>
        <taxon>Platyhelminthes</taxon>
        <taxon>Cestoda</taxon>
        <taxon>Eucestoda</taxon>
        <taxon>Cyclophyllidea</taxon>
        <taxon>Taeniidae</taxon>
        <taxon>Echinococcus</taxon>
        <taxon>Echinococcus granulosus group</taxon>
    </lineage>
</organism>
<evidence type="ECO:0000313" key="8">
    <source>
        <dbReference type="WBParaSite" id="EgrG_000736200"/>
    </source>
</evidence>
<dbReference type="AlphaFoldDB" id="A0A068X0D5"/>
<protein>
    <submittedName>
        <fullName evidence="6 8">Synembryn A</fullName>
    </submittedName>
</protein>
<dbReference type="EMBL" id="LK028600">
    <property type="protein sequence ID" value="CDS24248.1"/>
    <property type="molecule type" value="Genomic_DNA"/>
</dbReference>
<evidence type="ECO:0000313" key="6">
    <source>
        <dbReference type="EMBL" id="CDS24248.1"/>
    </source>
</evidence>
<dbReference type="WBParaSite" id="EgrG_000736200">
    <property type="protein sequence ID" value="EgrG_000736200"/>
    <property type="gene ID" value="EgrG_000736200"/>
</dbReference>
<dbReference type="InterPro" id="IPR008376">
    <property type="entry name" value="Chaperone_Ric-8_A/B"/>
</dbReference>
<sequence length="547" mass="61771">MPHDMMDTDLFVDFRKQNENNFAISDVPVGLKAKIFSECKAFLENPANQSNADAIVCLLILSRDPDYQKRLSECDMLHLLFREAAILPDSPKPPDECIVGALKCLSNVIFKNPDVIQDLRLKHCLDALLDRCEAQIKGSPNFQIALFDLKVLFLCSALESAARLEILTSRFESDIFVNILRWALASDFSVHPQKFDIAIETLKLLFNLSYAKKERDYDQKLYESTYRDLTTVIRELLVKFVEPRERRMELVSHSVNFLTSVPSACYVELLFPPSNVDASLQSDDFHADPQVTRALSVLVEFLTYQLEQDDKSPSRSGQLLSPILTVMATASKVNRTIRKYLRMRLLPHLGADVKRLPETGNTLRNRLCSRLTAKANLDDRTVEAVALLIFILCKEKVDRAVKYSGFGNFVGFLSRHGLMAPSGGRGGGEAYSSASSDSETEDYRELKDQINPVTGRVEPPRCNPMEGLSDEQKEFEAMQLVNKIDQLQRSGLIQPGVVGEDGRVRPAEHVLELVQNISDEEDEDYFAFTGSSHRDNQQFISYLHHVA</sequence>
<proteinExistence type="inferred from homology"/>
<dbReference type="Proteomes" id="UP000492820">
    <property type="component" value="Unassembled WGS sequence"/>
</dbReference>
<gene>
    <name evidence="8" type="primary">EGR_06340</name>
    <name evidence="6" type="ORF">EgrG_000736200</name>
</gene>